<dbReference type="HOGENOM" id="CLU_2422323_0_0_9"/>
<dbReference type="RefSeq" id="WP_002364301.1">
    <property type="nucleotide sequence ID" value="NZ_GL454475.1"/>
</dbReference>
<dbReference type="Proteomes" id="UP000004846">
    <property type="component" value="Unassembled WGS sequence"/>
</dbReference>
<reference evidence="1 2" key="1">
    <citation type="submission" date="2010-07" db="EMBL/GenBank/DDBJ databases">
        <authorList>
            <person name="Sid Ahmed O."/>
        </authorList>
    </citation>
    <scope>NUCLEOTIDE SEQUENCE [LARGE SCALE GENOMIC DNA]</scope>
    <source>
        <strain evidence="1 2">TX4248</strain>
    </source>
</reference>
<name>A0A125W3L2_ENTFL</name>
<gene>
    <name evidence="1" type="ORF">HMPREF9498_02432</name>
</gene>
<evidence type="ECO:0000313" key="1">
    <source>
        <dbReference type="EMBL" id="EFM82000.1"/>
    </source>
</evidence>
<dbReference type="EMBL" id="AEBR01000085">
    <property type="protein sequence ID" value="EFM82000.1"/>
    <property type="molecule type" value="Genomic_DNA"/>
</dbReference>
<protein>
    <submittedName>
        <fullName evidence="1">Uncharacterized protein</fullName>
    </submittedName>
</protein>
<dbReference type="AlphaFoldDB" id="A0A125W3L2"/>
<proteinExistence type="predicted"/>
<organism evidence="1 2">
    <name type="scientific">Enterococcus faecalis TX4248</name>
    <dbReference type="NCBI Taxonomy" id="749495"/>
    <lineage>
        <taxon>Bacteria</taxon>
        <taxon>Bacillati</taxon>
        <taxon>Bacillota</taxon>
        <taxon>Bacilli</taxon>
        <taxon>Lactobacillales</taxon>
        <taxon>Enterococcaceae</taxon>
        <taxon>Enterococcus</taxon>
    </lineage>
</organism>
<comment type="caution">
    <text evidence="1">The sequence shown here is derived from an EMBL/GenBank/DDBJ whole genome shotgun (WGS) entry which is preliminary data.</text>
</comment>
<accession>A0A125W3L2</accession>
<sequence length="91" mass="10908">MRTCINYYNKKHELISEKLIGNVTEVGTEKQMTIFPNIKEQMVIFRFRDRLAIRSGFLEYYDEEEQKNRKFTVVKNLRVSKGTSVYGSEYR</sequence>
<evidence type="ECO:0000313" key="2">
    <source>
        <dbReference type="Proteomes" id="UP000004846"/>
    </source>
</evidence>